<protein>
    <recommendedName>
        <fullName evidence="4">GtrA-like protein</fullName>
    </recommendedName>
</protein>
<proteinExistence type="predicted"/>
<keyword evidence="1" id="KW-1133">Transmembrane helix</keyword>
<feature type="transmembrane region" description="Helical" evidence="1">
    <location>
        <begin position="109"/>
        <end position="129"/>
    </location>
</feature>
<feature type="transmembrane region" description="Helical" evidence="1">
    <location>
        <begin position="72"/>
        <end position="103"/>
    </location>
</feature>
<evidence type="ECO:0008006" key="4">
    <source>
        <dbReference type="Google" id="ProtNLM"/>
    </source>
</evidence>
<evidence type="ECO:0000313" key="3">
    <source>
        <dbReference type="Proteomes" id="UP000237749"/>
    </source>
</evidence>
<dbReference type="OrthoDB" id="9807815at2"/>
<organism evidence="2 3">
    <name type="scientific">Lacrimispora xylanisolvens</name>
    <dbReference type="NCBI Taxonomy" id="384636"/>
    <lineage>
        <taxon>Bacteria</taxon>
        <taxon>Bacillati</taxon>
        <taxon>Bacillota</taxon>
        <taxon>Clostridia</taxon>
        <taxon>Lachnospirales</taxon>
        <taxon>Lachnospiraceae</taxon>
        <taxon>Lacrimispora</taxon>
    </lineage>
</organism>
<keyword evidence="1" id="KW-0472">Membrane</keyword>
<comment type="caution">
    <text evidence="2">The sequence shown here is derived from an EMBL/GenBank/DDBJ whole genome shotgun (WGS) entry which is preliminary data.</text>
</comment>
<name>A0A2S6HZG6_9FIRM</name>
<feature type="transmembrane region" description="Helical" evidence="1">
    <location>
        <begin position="12"/>
        <end position="36"/>
    </location>
</feature>
<dbReference type="AlphaFoldDB" id="A0A2S6HZG6"/>
<accession>A0A2S6HZG6</accession>
<evidence type="ECO:0000256" key="1">
    <source>
        <dbReference type="SAM" id="Phobius"/>
    </source>
</evidence>
<evidence type="ECO:0000313" key="2">
    <source>
        <dbReference type="EMBL" id="PPK83543.1"/>
    </source>
</evidence>
<dbReference type="EMBL" id="PTJA01000001">
    <property type="protein sequence ID" value="PPK83543.1"/>
    <property type="molecule type" value="Genomic_DNA"/>
</dbReference>
<keyword evidence="1" id="KW-0812">Transmembrane</keyword>
<gene>
    <name evidence="2" type="ORF">BXY41_101607</name>
</gene>
<feature type="transmembrane region" description="Helical" evidence="1">
    <location>
        <begin position="42"/>
        <end position="60"/>
    </location>
</feature>
<sequence length="137" mass="15424">MKTLISQAIRFIGLSGVGWLLDFGIYTLIGLVSANLVLNNSISSWVGVTFVFIFATRKVFDNDSNIPLKWKYVLYLLYQCLLIYFISKLLNVINAVILANIMIDIIKKSSAIIAKILITPITMTLNFFVMKGVIEKL</sequence>
<keyword evidence="3" id="KW-1185">Reference proteome</keyword>
<dbReference type="RefSeq" id="WP_104434451.1">
    <property type="nucleotide sequence ID" value="NZ_PTJA01000001.1"/>
</dbReference>
<reference evidence="2 3" key="1">
    <citation type="submission" date="2018-02" db="EMBL/GenBank/DDBJ databases">
        <title>Genomic Encyclopedia of Archaeal and Bacterial Type Strains, Phase II (KMG-II): from individual species to whole genera.</title>
        <authorList>
            <person name="Goeker M."/>
        </authorList>
    </citation>
    <scope>NUCLEOTIDE SEQUENCE [LARGE SCALE GENOMIC DNA]</scope>
    <source>
        <strain evidence="2 3">DSM 3808</strain>
    </source>
</reference>
<dbReference type="Proteomes" id="UP000237749">
    <property type="component" value="Unassembled WGS sequence"/>
</dbReference>